<keyword evidence="1" id="KW-0472">Membrane</keyword>
<keyword evidence="1" id="KW-1133">Transmembrane helix</keyword>
<evidence type="ECO:0000313" key="3">
    <source>
        <dbReference type="Proteomes" id="UP000001036"/>
    </source>
</evidence>
<dbReference type="EMBL" id="CP000934">
    <property type="protein sequence ID" value="ACE84362.1"/>
    <property type="molecule type" value="Genomic_DNA"/>
</dbReference>
<dbReference type="InterPro" id="IPR045387">
    <property type="entry name" value="DUF6524"/>
</dbReference>
<dbReference type="AlphaFoldDB" id="B3PCR0"/>
<name>B3PCR0_CELJU</name>
<organism evidence="2 3">
    <name type="scientific">Cellvibrio japonicus (strain Ueda107)</name>
    <name type="common">Pseudomonas fluorescens subsp. cellulosa</name>
    <dbReference type="NCBI Taxonomy" id="498211"/>
    <lineage>
        <taxon>Bacteria</taxon>
        <taxon>Pseudomonadati</taxon>
        <taxon>Pseudomonadota</taxon>
        <taxon>Gammaproteobacteria</taxon>
        <taxon>Cellvibrionales</taxon>
        <taxon>Cellvibrionaceae</taxon>
        <taxon>Cellvibrio</taxon>
    </lineage>
</organism>
<gene>
    <name evidence="2" type="ordered locus">CJA_2970</name>
</gene>
<proteinExistence type="predicted"/>
<dbReference type="KEGG" id="cja:CJA_2970"/>
<accession>B3PCR0</accession>
<reference evidence="2 3" key="1">
    <citation type="journal article" date="2008" name="J. Bacteriol.">
        <title>Insights into plant cell wall degradation from the genome sequence of the soil bacterium Cellvibrio japonicus.</title>
        <authorList>
            <person name="Deboy R.T."/>
            <person name="Mongodin E.F."/>
            <person name="Fouts D.E."/>
            <person name="Tailford L.E."/>
            <person name="Khouri H."/>
            <person name="Emerson J.B."/>
            <person name="Mohamoud Y."/>
            <person name="Watkins K."/>
            <person name="Henrissat B."/>
            <person name="Gilbert H.J."/>
            <person name="Nelson K.E."/>
        </authorList>
    </citation>
    <scope>NUCLEOTIDE SEQUENCE [LARGE SCALE GENOMIC DNA]</scope>
    <source>
        <strain evidence="2 3">Ueda107</strain>
    </source>
</reference>
<dbReference type="Pfam" id="PF20134">
    <property type="entry name" value="DUF6524"/>
    <property type="match status" value="1"/>
</dbReference>
<dbReference type="OrthoDB" id="7272344at2"/>
<feature type="transmembrane region" description="Helical" evidence="1">
    <location>
        <begin position="12"/>
        <end position="34"/>
    </location>
</feature>
<feature type="transmembrane region" description="Helical" evidence="1">
    <location>
        <begin position="96"/>
        <end position="117"/>
    </location>
</feature>
<dbReference type="RefSeq" id="WP_012488551.1">
    <property type="nucleotide sequence ID" value="NC_010995.1"/>
</dbReference>
<evidence type="ECO:0000313" key="2">
    <source>
        <dbReference type="EMBL" id="ACE84362.1"/>
    </source>
</evidence>
<dbReference type="Proteomes" id="UP000001036">
    <property type="component" value="Chromosome"/>
</dbReference>
<dbReference type="eggNOG" id="ENOG50316QI">
    <property type="taxonomic scope" value="Bacteria"/>
</dbReference>
<feature type="transmembrane region" description="Helical" evidence="1">
    <location>
        <begin position="66"/>
        <end position="90"/>
    </location>
</feature>
<feature type="transmembrane region" description="Helical" evidence="1">
    <location>
        <begin position="40"/>
        <end position="59"/>
    </location>
</feature>
<sequence length="136" mass="15117">MNLTGTGIVLRFLFALLLVLLTYNPSGYSYVHWLLTQSHITPYIVIAGLLLLIGWGVYIKATLNSLGLVGIIVLAALFGSLIWLFIYWGWLSLTDISAMAWAVEVLLAALLAVGMCWSHFTRRMSGQVDVDEIEEK</sequence>
<dbReference type="HOGENOM" id="CLU_143520_0_0_6"/>
<evidence type="ECO:0000256" key="1">
    <source>
        <dbReference type="SAM" id="Phobius"/>
    </source>
</evidence>
<protein>
    <submittedName>
        <fullName evidence="2">Uncharacterized protein</fullName>
    </submittedName>
</protein>
<dbReference type="STRING" id="498211.CJA_2970"/>
<keyword evidence="1" id="KW-0812">Transmembrane</keyword>
<keyword evidence="3" id="KW-1185">Reference proteome</keyword>